<dbReference type="Proteomes" id="UP000664317">
    <property type="component" value="Unassembled WGS sequence"/>
</dbReference>
<proteinExistence type="predicted"/>
<name>A0ABS3C6R2_9BACT</name>
<evidence type="ECO:0000256" key="1">
    <source>
        <dbReference type="SAM" id="SignalP"/>
    </source>
</evidence>
<feature type="chain" id="PRO_5045716997" description="DUF4374 domain-containing protein" evidence="1">
    <location>
        <begin position="20"/>
        <end position="402"/>
    </location>
</feature>
<reference evidence="2 3" key="1">
    <citation type="submission" date="2021-03" db="EMBL/GenBank/DDBJ databases">
        <title>novel species isolated from a fishpond in China.</title>
        <authorList>
            <person name="Lu H."/>
            <person name="Cai Z."/>
        </authorList>
    </citation>
    <scope>NUCLEOTIDE SEQUENCE [LARGE SCALE GENOMIC DNA]</scope>
    <source>
        <strain evidence="2 3">H41</strain>
    </source>
</reference>
<dbReference type="EMBL" id="JAFKCT010000005">
    <property type="protein sequence ID" value="MBN7811831.1"/>
    <property type="molecule type" value="Genomic_DNA"/>
</dbReference>
<evidence type="ECO:0000313" key="3">
    <source>
        <dbReference type="Proteomes" id="UP000664317"/>
    </source>
</evidence>
<accession>A0ABS3C6R2</accession>
<dbReference type="SUPFAM" id="SSF50969">
    <property type="entry name" value="YVTN repeat-like/Quinoprotein amine dehydrogenase"/>
    <property type="match status" value="1"/>
</dbReference>
<keyword evidence="1" id="KW-0732">Signal</keyword>
<dbReference type="RefSeq" id="WP_206578613.1">
    <property type="nucleotide sequence ID" value="NZ_JAFKCT010000005.1"/>
</dbReference>
<organism evidence="2 3">
    <name type="scientific">Algoriphagus oliviformis</name>
    <dbReference type="NCBI Taxonomy" id="2811231"/>
    <lineage>
        <taxon>Bacteria</taxon>
        <taxon>Pseudomonadati</taxon>
        <taxon>Bacteroidota</taxon>
        <taxon>Cytophagia</taxon>
        <taxon>Cytophagales</taxon>
        <taxon>Cyclobacteriaceae</taxon>
        <taxon>Algoriphagus</taxon>
    </lineage>
</organism>
<dbReference type="InterPro" id="IPR011044">
    <property type="entry name" value="Quino_amine_DH_bsu"/>
</dbReference>
<evidence type="ECO:0008006" key="4">
    <source>
        <dbReference type="Google" id="ProtNLM"/>
    </source>
</evidence>
<protein>
    <recommendedName>
        <fullName evidence="4">DUF4374 domain-containing protein</fullName>
    </recommendedName>
</protein>
<gene>
    <name evidence="2" type="ORF">J0A68_12810</name>
</gene>
<evidence type="ECO:0000313" key="2">
    <source>
        <dbReference type="EMBL" id="MBN7811831.1"/>
    </source>
</evidence>
<comment type="caution">
    <text evidence="2">The sequence shown here is derived from an EMBL/GenBank/DDBJ whole genome shotgun (WGS) entry which is preliminary data.</text>
</comment>
<dbReference type="PROSITE" id="PS51257">
    <property type="entry name" value="PROKAR_LIPOPROTEIN"/>
    <property type="match status" value="1"/>
</dbReference>
<sequence>MKKTLFRKLVFPVAVLALASCSDEEEILPLPSESEYKFIRILVNDELTTDLSLVDPVNLSTESFQALYPKSTVYGTQAGRYGAVLHRANNLVQYFDSGFEVHGDHADVAGVAKFGALIGDGSLPTHFKSKGEEVMTFNDGDGTLSTAKESDMHTAGAKMKTINTRNTAHHGAMAKFDIGSYAITEKDGSVAGTLPERVKIIDASGTTLFASTIQTKGIHGNAGNGKVALFGSVDGVLMVEPTGKQTLIPHPANFGTAWLGSIYETSVENKFVGYTGAMGAYLIDATTKAMTPIVESADLIQVKIDYAGNNLVALFHSGEVRIYDLATNKMTKSGSILQSVAKDETQKPQIEATSKFLYITQPKSGELLQVSIADFSKTNKIKVSATPYRMTILGVETDEGHE</sequence>
<keyword evidence="3" id="KW-1185">Reference proteome</keyword>
<feature type="signal peptide" evidence="1">
    <location>
        <begin position="1"/>
        <end position="19"/>
    </location>
</feature>